<feature type="non-terminal residue" evidence="6">
    <location>
        <position position="259"/>
    </location>
</feature>
<dbReference type="Gene3D" id="2.40.50.140">
    <property type="entry name" value="Nucleic acid-binding proteins"/>
    <property type="match status" value="1"/>
</dbReference>
<name>X1I5C1_9ZZZZ</name>
<keyword evidence="1" id="KW-0540">Nuclease</keyword>
<dbReference type="InterPro" id="IPR011129">
    <property type="entry name" value="CSD"/>
</dbReference>
<dbReference type="PANTHER" id="PTHR23355">
    <property type="entry name" value="RIBONUCLEASE"/>
    <property type="match status" value="1"/>
</dbReference>
<reference evidence="6" key="1">
    <citation type="journal article" date="2014" name="Front. Microbiol.">
        <title>High frequency of phylogenetically diverse reductive dehalogenase-homologous genes in deep subseafloor sedimentary metagenomes.</title>
        <authorList>
            <person name="Kawai M."/>
            <person name="Futagami T."/>
            <person name="Toyoda A."/>
            <person name="Takaki Y."/>
            <person name="Nishi S."/>
            <person name="Hori S."/>
            <person name="Arai W."/>
            <person name="Tsubouchi T."/>
            <person name="Morono Y."/>
            <person name="Uchiyama I."/>
            <person name="Ito T."/>
            <person name="Fujiyama A."/>
            <person name="Inagaki F."/>
            <person name="Takami H."/>
        </authorList>
    </citation>
    <scope>NUCLEOTIDE SEQUENCE</scope>
    <source>
        <strain evidence="6">Expedition CK06-06</strain>
    </source>
</reference>
<dbReference type="InterPro" id="IPR013223">
    <property type="entry name" value="RNase_B_OB_dom"/>
</dbReference>
<dbReference type="GO" id="GO:0003676">
    <property type="term" value="F:nucleic acid binding"/>
    <property type="evidence" value="ECO:0007669"/>
    <property type="project" value="InterPro"/>
</dbReference>
<evidence type="ECO:0000256" key="4">
    <source>
        <dbReference type="SAM" id="MobiDB-lite"/>
    </source>
</evidence>
<evidence type="ECO:0000313" key="6">
    <source>
        <dbReference type="EMBL" id="GAH64465.1"/>
    </source>
</evidence>
<sequence>RGLPKFHVAAGPAVHEPRGERRPARAEAHPRRDLETGKRAPAKSGGRADRERREGLLKVNPRGFGFVASPTASGDDVYVSPENLDGAMHGDHVIVEIFARGGRGPEGSIVEIKQRGSTRVSGILRRRGKSAWVELDDPRLKGPVVLTSEIDKTSAEGEGNSGRDGQVVVVQITRFPQTNDENPEGKLIAVLGAPGELSVETRKVLLVHGIEEVHSTHAIAEAEDYGATVPEEMLVGREDLTDIPLPTIDPEDARDHDDA</sequence>
<dbReference type="EMBL" id="BARU01033182">
    <property type="protein sequence ID" value="GAH64465.1"/>
    <property type="molecule type" value="Genomic_DNA"/>
</dbReference>
<feature type="region of interest" description="Disordered" evidence="4">
    <location>
        <begin position="237"/>
        <end position="259"/>
    </location>
</feature>
<feature type="compositionally biased region" description="Basic and acidic residues" evidence="4">
    <location>
        <begin position="46"/>
        <end position="56"/>
    </location>
</feature>
<organism evidence="6">
    <name type="scientific">marine sediment metagenome</name>
    <dbReference type="NCBI Taxonomy" id="412755"/>
    <lineage>
        <taxon>unclassified sequences</taxon>
        <taxon>metagenomes</taxon>
        <taxon>ecological metagenomes</taxon>
    </lineage>
</organism>
<dbReference type="InterPro" id="IPR012340">
    <property type="entry name" value="NA-bd_OB-fold"/>
</dbReference>
<keyword evidence="2" id="KW-0378">Hydrolase</keyword>
<dbReference type="InterPro" id="IPR050180">
    <property type="entry name" value="RNR_Ribonuclease"/>
</dbReference>
<comment type="caution">
    <text evidence="6">The sequence shown here is derived from an EMBL/GenBank/DDBJ whole genome shotgun (WGS) entry which is preliminary data.</text>
</comment>
<proteinExistence type="predicted"/>
<dbReference type="AlphaFoldDB" id="X1I5C1"/>
<feature type="region of interest" description="Disordered" evidence="4">
    <location>
        <begin position="1"/>
        <end position="56"/>
    </location>
</feature>
<dbReference type="InterPro" id="IPR040476">
    <property type="entry name" value="CSD2"/>
</dbReference>
<dbReference type="Pfam" id="PF08206">
    <property type="entry name" value="OB_RNB"/>
    <property type="match status" value="1"/>
</dbReference>
<dbReference type="Pfam" id="PF17876">
    <property type="entry name" value="CSD2"/>
    <property type="match status" value="1"/>
</dbReference>
<feature type="domain" description="Cold-shock" evidence="5">
    <location>
        <begin position="54"/>
        <end position="113"/>
    </location>
</feature>
<dbReference type="GO" id="GO:0006402">
    <property type="term" value="P:mRNA catabolic process"/>
    <property type="evidence" value="ECO:0007669"/>
    <property type="project" value="TreeGrafter"/>
</dbReference>
<dbReference type="SMART" id="SM00357">
    <property type="entry name" value="CSP"/>
    <property type="match status" value="1"/>
</dbReference>
<feature type="compositionally biased region" description="Basic and acidic residues" evidence="4">
    <location>
        <begin position="15"/>
        <end position="38"/>
    </location>
</feature>
<protein>
    <recommendedName>
        <fullName evidence="5">Cold-shock domain-containing protein</fullName>
    </recommendedName>
</protein>
<evidence type="ECO:0000256" key="2">
    <source>
        <dbReference type="ARBA" id="ARBA00022801"/>
    </source>
</evidence>
<dbReference type="GO" id="GO:0004527">
    <property type="term" value="F:exonuclease activity"/>
    <property type="evidence" value="ECO:0007669"/>
    <property type="project" value="UniProtKB-KW"/>
</dbReference>
<evidence type="ECO:0000256" key="3">
    <source>
        <dbReference type="ARBA" id="ARBA00022839"/>
    </source>
</evidence>
<dbReference type="GO" id="GO:0005829">
    <property type="term" value="C:cytosol"/>
    <property type="evidence" value="ECO:0007669"/>
    <property type="project" value="TreeGrafter"/>
</dbReference>
<keyword evidence="3" id="KW-0269">Exonuclease</keyword>
<dbReference type="PANTHER" id="PTHR23355:SF9">
    <property type="entry name" value="DIS3-LIKE EXONUCLEASE 2"/>
    <property type="match status" value="1"/>
</dbReference>
<evidence type="ECO:0000256" key="1">
    <source>
        <dbReference type="ARBA" id="ARBA00022722"/>
    </source>
</evidence>
<dbReference type="SUPFAM" id="SSF50249">
    <property type="entry name" value="Nucleic acid-binding proteins"/>
    <property type="match status" value="2"/>
</dbReference>
<accession>X1I5C1</accession>
<evidence type="ECO:0000259" key="5">
    <source>
        <dbReference type="SMART" id="SM00357"/>
    </source>
</evidence>
<feature type="non-terminal residue" evidence="6">
    <location>
        <position position="1"/>
    </location>
</feature>
<gene>
    <name evidence="6" type="ORF">S03H2_52238</name>
</gene>